<dbReference type="EMBL" id="MCOG01000157">
    <property type="protein sequence ID" value="ORY34175.1"/>
    <property type="molecule type" value="Genomic_DNA"/>
</dbReference>
<keyword evidence="3" id="KW-1185">Reference proteome</keyword>
<feature type="coiled-coil region" evidence="1">
    <location>
        <begin position="2921"/>
        <end position="2948"/>
    </location>
</feature>
<accession>A0A1Y2BJ84</accession>
<gene>
    <name evidence="2" type="ORF">LY90DRAFT_673307</name>
</gene>
<evidence type="ECO:0000256" key="1">
    <source>
        <dbReference type="SAM" id="Coils"/>
    </source>
</evidence>
<feature type="coiled-coil region" evidence="1">
    <location>
        <begin position="396"/>
        <end position="423"/>
    </location>
</feature>
<reference evidence="2 3" key="1">
    <citation type="submission" date="2016-08" db="EMBL/GenBank/DDBJ databases">
        <title>A Parts List for Fungal Cellulosomes Revealed by Comparative Genomics.</title>
        <authorList>
            <consortium name="DOE Joint Genome Institute"/>
            <person name="Haitjema C.H."/>
            <person name="Gilmore S.P."/>
            <person name="Henske J.K."/>
            <person name="Solomon K.V."/>
            <person name="De Groot R."/>
            <person name="Kuo A."/>
            <person name="Mondo S.J."/>
            <person name="Salamov A.A."/>
            <person name="Labutti K."/>
            <person name="Zhao Z."/>
            <person name="Chiniquy J."/>
            <person name="Barry K."/>
            <person name="Brewer H.M."/>
            <person name="Purvine S.O."/>
            <person name="Wright A.T."/>
            <person name="Boxma B."/>
            <person name="Van Alen T."/>
            <person name="Hackstein J.H."/>
            <person name="Baker S.E."/>
            <person name="Grigoriev I.V."/>
            <person name="O'Malley M.A."/>
        </authorList>
    </citation>
    <scope>NUCLEOTIDE SEQUENCE [LARGE SCALE GENOMIC DNA]</scope>
    <source>
        <strain evidence="2 3">G1</strain>
    </source>
</reference>
<feature type="coiled-coil region" evidence="1">
    <location>
        <begin position="609"/>
        <end position="636"/>
    </location>
</feature>
<feature type="coiled-coil region" evidence="1">
    <location>
        <begin position="1936"/>
        <end position="1966"/>
    </location>
</feature>
<feature type="coiled-coil region" evidence="1">
    <location>
        <begin position="1247"/>
        <end position="1277"/>
    </location>
</feature>
<protein>
    <recommendedName>
        <fullName evidence="4">GAR domain-containing protein</fullName>
    </recommendedName>
</protein>
<evidence type="ECO:0008006" key="4">
    <source>
        <dbReference type="Google" id="ProtNLM"/>
    </source>
</evidence>
<feature type="coiled-coil region" evidence="1">
    <location>
        <begin position="1738"/>
        <end position="1793"/>
    </location>
</feature>
<keyword evidence="1" id="KW-0175">Coiled coil</keyword>
<sequence length="3124" mass="375538">MTLLLLLIFQNTKSCPKKSEELDSDLNHIIEIYYDKFKNDIFYEKQDLNLNALKIFEDHVSEFTDYTNDITFLKGILNGWEFLGEKIYEINEKVNDIKRRSFKNINFNTYKEFKEFIFKVVNIIELSRSELEDIKKQLIFDDHSTSRNLKYFSSKTTNNKILKELKYSLESKYLRLSENLLNDIYIIEKEIPECINLYKKNIKENEWNNDLKESFKNAIQNEKNLEDKLKIEVKLSNLEELGNEFKGIVNKCKYIDVLIQSDIEGVYKKRFNSDIDQMNLLLKNIQIKINNLKEVSNEFDLYKDSYEKHITLLNVKNENLNKLFKQSFEYIENLLNENKKLINVTNNLSNFQKEIFLKYNLFNQEYQQDISILNQWCDHYKNINQHFEKDNLKIEYKNIIILKESIEKNKQEYQNNIKKLEYLNTYLVNIINLFKQAIKNNDYIYIYITQLKCCEEFIKILNSDGISSFVLANITKCEKKIDKILSTIERKYYDINKDADNLYNQFNHFSNAENINFFDLFNKNFKINIENLLLNNEIKTLESILKIRRKQFKELFFQMKYYGNEINKKENEIENKFDYMFSKENSFFLKTIDKSEKINKEKIEYQIYHEKINKIYDDLKKELKEITQKAKNEIKKKWKESCNNDDNADSKLSIIPNEIMNWCYLNIPKIEDLDGMELCMKIENEFNNFINIFAEKWNILVDYKSIIDTYNENNKWEKLDENEIKELEELCNNISKTETSFKHLSEILTSSYTSINIKNENAIIEMQDTMIEKFDNFKKTLLIICNKYIKVSSVNIKNETTENLLKGNIEWCNKKLNEINDLKYVIKTIDLNPVYELYNCNFCNNQIISEEYDISISSLVNFFMINDNNILKEQNILFNDNYEIVSEKKLEFEKFFSTLLINDMFIEKKQVVSEKFNKLKEELQDWKIIISDYEMACSCKEYMLDMLYFIDLIDKNLDNLHDQLEISFENYDDFNKGKKNIINIKQKIQRFNFDIKKNTLEHSKLVNFKNKEYIYKDLTEFYQKIIIHYNNLKLYYKKIDSDYEKVTPFYEKGNQVVTKIENIKDKRKLIINENVLLCNDTDKSNENQKFCKKSVEDCKKIYNEIQSLKLNKQFLINHGIIKYINIIKKEIDNIEIYIKESFTEESILKLIDECNSLSNKIDINIEIIDKNYDQGYIFEIYTKELEDIYNYIYKTSYNNYDYIDEYNTKRYKINDILNKNNYLLKYENIVESCEKISRKNNSYTNYKDNSNKKINKFKDHINELKNSKEKLVRINRKINEIYNILSCIEEDPKCAIEQHNGKLNLIKLINDNCQILKKIFQSDIYEKYENSLYFHHYPTDILEKFSKIKKLIIYSQMNDNKENSRNEKYYNLGSKLEKHKEEIEIIIETTVEEYKEILGNNELNKENTYKKFSEVNDIFKNVIKQLQLEWIDLKDNYIDFISIKNIKNLKERNEYEINSEHYNYLCNAIEIKYKEINLILNFIDNNDEILTEIFNLKQVKEKLFEEFRTCMSIYKVIEDLINNNECTYSDIKECSKNEFKKWRDDIQNYKAKSHKLINFIQCENEEQTKFNEFIDVIKEKIQIDILINNYDQRLTQFSELFDKINKYYDKYQISINSLIYILEHHISKENIVKWKLFTINDKVNHDVLQEIIDDHSLYESQYKKICDNHERKHNKYLKKIIACILNEKELTEFGDLMNVIPLYIKEKLIDYFSSNGNIWNLKYLNKLWEIENDIFQIILNFNQLFKELENVKENIENQSLSVSQFEKSHKDKLVQYQNNIYNIREKYEEITESPSEEILKIIELLEIKSQDMINDSEVEIKEIIKENNIINNSMDKLNDDINTWINNANEQLEDIKNDFFLHIIRIPINELASIKFNCNNNDYNIIKKFINSCEENVIKNTIIEIKNKKYKVDEIDFTLNHKKMIICNKINKYKGNVELIKSLNQLEKNKNSLDKLEENVSVINNRYFFTMKMLKIYKIAIYLLFSIQYSDNIVKFCKSTLCNNINGIKDQKLVEKLNIIKNGLLSIEYINKMNELKTISNELNNSNNKSEDSLNYDFYNKFKNFKNFQKELNSNVKEIQKELSFNGETLENKEIYISRFNNIINYLDSYYKEVDTSYKNIENIVHKCIIGYDDYNNIVKLFIDKFDQLIINTENNELKYSIAIDDKSYENRIINKQNKIKKIYNSEFVTGILMNLNKYKFIGKEYESVNNLISFILQKFNEYNNYISLVDNYINYYKKYMYIPKNIKYLYKNSINNKNNINLMKEYLYNNSSIENINNIMEFEVKDGIINKIKNIFKINESLMENSELDLKGLSNPSNKYSKEFFNIIKTDFKNIKENIYNDKKEWENIYKEYKAIISIDYEKIKKIHKDISVLDDSIMNNLNNIIYNIQEILEGISEKSLIMKNLSECHQKYNNILFEVSKNIEIYEKEINVNINMIYNIHIDNSLIKSISKELLDKLEIIKELLNKVINERNNLKEYIDIVYKSIEWIKNFNQAEERRDNINDDIMKCSKLLDSIVNEGSNKCFNELYINQIVNCINNILNHWLEEIKDIEKVYTCNTKFPLYRINSLNAKITDEVEKLFIDKTSIEALKNKFDKRKNQFINIKKKLLDISLKNNEELYNEKNLIEKRINKENFELWLSYYYEYLKNINKDGNNNSNYINDHNKSKEIHNYINNYYISLKNLKQLIQENANENDKIEKIPDEIFNVIINNLENEEYKMSMMNFENLWNIECDFIDLIKYNENSYKKLYKLYNEIDNYVLKYNKENDINIDIINQCRRQLDYFENCKDELEENIIFNHNQYNKVKDLNSENNQLINELDNYILNNQKRYLNEIKNLISTLNQIIKDITKKYEAKCADIINELINIQNWIQNLQNDLKQYSLSLPPEPLFNILENIIASKDDSESNKFHENINKTLSSTINESNSIIEECKSHYEELNKELNEKLKYYESIFIEYSNEEKITSLKSTTNKSFDLLKSDLLEFNDYCISAFKLVDVEKKAISLYSKFTFVQSLMKSINNTLKSSEINERIISDCKTKVKEIEKDYLIKTLNLDYDEYENLINIYNENFYEKTNKKVFVKLLISKISKSLNTIQTDTYDKCSKLNDKIKYCSKFINEYELYEKNY</sequence>
<dbReference type="Proteomes" id="UP000193920">
    <property type="component" value="Unassembled WGS sequence"/>
</dbReference>
<dbReference type="STRING" id="1754190.A0A1Y2BJ84"/>
<name>A0A1Y2BJ84_9FUNG</name>
<organism evidence="2 3">
    <name type="scientific">Neocallimastix californiae</name>
    <dbReference type="NCBI Taxonomy" id="1754190"/>
    <lineage>
        <taxon>Eukaryota</taxon>
        <taxon>Fungi</taxon>
        <taxon>Fungi incertae sedis</taxon>
        <taxon>Chytridiomycota</taxon>
        <taxon>Chytridiomycota incertae sedis</taxon>
        <taxon>Neocallimastigomycetes</taxon>
        <taxon>Neocallimastigales</taxon>
        <taxon>Neocallimastigaceae</taxon>
        <taxon>Neocallimastix</taxon>
    </lineage>
</organism>
<feature type="coiled-coil region" evidence="1">
    <location>
        <begin position="2775"/>
        <end position="2852"/>
    </location>
</feature>
<feature type="coiled-coil region" evidence="1">
    <location>
        <begin position="1820"/>
        <end position="1854"/>
    </location>
</feature>
<proteinExistence type="predicted"/>
<comment type="caution">
    <text evidence="2">The sequence shown here is derived from an EMBL/GenBank/DDBJ whole genome shotgun (WGS) entry which is preliminary data.</text>
</comment>
<evidence type="ECO:0000313" key="3">
    <source>
        <dbReference type="Proteomes" id="UP000193920"/>
    </source>
</evidence>
<dbReference type="OrthoDB" id="10525406at2759"/>
<feature type="coiled-coil region" evidence="1">
    <location>
        <begin position="2453"/>
        <end position="2483"/>
    </location>
</feature>
<evidence type="ECO:0000313" key="2">
    <source>
        <dbReference type="EMBL" id="ORY34175.1"/>
    </source>
</evidence>